<dbReference type="EMBL" id="LT991978">
    <property type="protein sequence ID" value="SPK77064.1"/>
    <property type="molecule type" value="Genomic_DNA"/>
</dbReference>
<gene>
    <name evidence="1" type="ORF">CT19425_P20036</name>
</gene>
<reference evidence="1 2" key="1">
    <citation type="submission" date="2018-01" db="EMBL/GenBank/DDBJ databases">
        <authorList>
            <person name="Gaut B.S."/>
            <person name="Morton B.R."/>
            <person name="Clegg M.T."/>
            <person name="Duvall M.R."/>
        </authorList>
    </citation>
    <scope>NUCLEOTIDE SEQUENCE [LARGE SCALE GENOMIC DNA]</scope>
    <source>
        <strain evidence="1">Cupriavidus taiwanensis LMG 19425</strain>
        <plasmid evidence="2">Plasmid iii</plasmid>
    </source>
</reference>
<dbReference type="AlphaFoldDB" id="A0A375IR31"/>
<evidence type="ECO:0000313" key="1">
    <source>
        <dbReference type="EMBL" id="SPK77064.1"/>
    </source>
</evidence>
<evidence type="ECO:0000313" key="2">
    <source>
        <dbReference type="Proteomes" id="UP000255505"/>
    </source>
</evidence>
<proteinExistence type="predicted"/>
<organism evidence="1 2">
    <name type="scientific">Cupriavidus taiwanensis</name>
    <dbReference type="NCBI Taxonomy" id="164546"/>
    <lineage>
        <taxon>Bacteria</taxon>
        <taxon>Pseudomonadati</taxon>
        <taxon>Pseudomonadota</taxon>
        <taxon>Betaproteobacteria</taxon>
        <taxon>Burkholderiales</taxon>
        <taxon>Burkholderiaceae</taxon>
        <taxon>Cupriavidus</taxon>
    </lineage>
</organism>
<name>A0A375IR31_9BURK</name>
<protein>
    <submittedName>
        <fullName evidence="1">Uncharacterized protein</fullName>
    </submittedName>
</protein>
<accession>A0A375IR31</accession>
<sequence length="45" mass="5351">MRVFAQRMEDLVLLGTVQPQDGSSRQPLSQHVDRFLQRRAGQWRR</sequence>
<keyword evidence="1" id="KW-0614">Plasmid</keyword>
<dbReference type="Proteomes" id="UP000255505">
    <property type="component" value="Plasmid III"/>
</dbReference>
<geneLocation type="plasmid" evidence="1">
    <name>III</name>
</geneLocation>